<dbReference type="SUPFAM" id="SSF53474">
    <property type="entry name" value="alpha/beta-Hydrolases"/>
    <property type="match status" value="1"/>
</dbReference>
<evidence type="ECO:0000313" key="3">
    <source>
        <dbReference type="EMBL" id="AOZ47443.1"/>
    </source>
</evidence>
<keyword evidence="4" id="KW-1185">Reference proteome</keyword>
<dbReference type="InterPro" id="IPR029058">
    <property type="entry name" value="AB_hydrolase_fold"/>
</dbReference>
<organism evidence="3 4">
    <name type="scientific">Acidipropionibacterium acidipropionici</name>
    <dbReference type="NCBI Taxonomy" id="1748"/>
    <lineage>
        <taxon>Bacteria</taxon>
        <taxon>Bacillati</taxon>
        <taxon>Actinomycetota</taxon>
        <taxon>Actinomycetes</taxon>
        <taxon>Propionibacteriales</taxon>
        <taxon>Propionibacteriaceae</taxon>
        <taxon>Acidipropionibacterium</taxon>
    </lineage>
</organism>
<dbReference type="EMBL" id="CP015970">
    <property type="protein sequence ID" value="AOZ47443.1"/>
    <property type="molecule type" value="Genomic_DNA"/>
</dbReference>
<evidence type="ECO:0000313" key="4">
    <source>
        <dbReference type="Proteomes" id="UP000178666"/>
    </source>
</evidence>
<protein>
    <submittedName>
        <fullName evidence="3">Triacylglycerol lipase</fullName>
    </submittedName>
</protein>
<feature type="region of interest" description="Disordered" evidence="1">
    <location>
        <begin position="34"/>
        <end position="61"/>
    </location>
</feature>
<reference evidence="3 4" key="1">
    <citation type="journal article" date="2016" name="Plant Dis.">
        <title>Improved production of propionic acid using genome shuffling.</title>
        <authorList>
            <person name="Luna-Flores C.H."/>
            <person name="Palfreyman R.W."/>
            <person name="Kromer J.O."/>
            <person name="Nielsen L.K."/>
            <person name="Marcellin E."/>
        </authorList>
    </citation>
    <scope>NUCLEOTIDE SEQUENCE [LARGE SCALE GENOMIC DNA]</scope>
    <source>
        <strain evidence="3 4">F3E8</strain>
    </source>
</reference>
<dbReference type="PANTHER" id="PTHR37574:SF1">
    <property type="entry name" value="LIPASE B"/>
    <property type="match status" value="1"/>
</dbReference>
<dbReference type="Pfam" id="PF01674">
    <property type="entry name" value="Lipase_2"/>
    <property type="match status" value="1"/>
</dbReference>
<gene>
    <name evidence="3" type="ORF">A8L58_13035</name>
</gene>
<name>A0ABM6FMM8_9ACTN</name>
<sequence length="362" mass="37647">MKSHPKSSARPLAVLAGALASLVLAVSAAPNAMAATEPTPSDPGGVEAPHSPAGVPSAGQGPMLTTWPAAAGYSAKHPGTNPVGANNFSCRPAAGTHPVVLVPGTNEDAFATWAYYAPKLRAKGLCVYSFNYNPLVVDKDKKILAESATFAGDMKSSAAFMAGFVDKVLASTGAERVDLIGHSQGGGPLPRAYIKYFGGASKVNHLVGLVPSNKGTTVFGITNALRDAEQAGLINGIDTGDAPAIIDSAQLLKDHNWEAMTQQVEGSPFITALNRGGMTAKGVKYTVIATKYDDVVTPYTNSFLDDASADTTNIVIQNKCALDHTDHFGAAFDPVAFQVAFNALYPDRASHIACHYVAPVIH</sequence>
<keyword evidence="2" id="KW-0732">Signal</keyword>
<feature type="signal peptide" evidence="2">
    <location>
        <begin position="1"/>
        <end position="34"/>
    </location>
</feature>
<evidence type="ECO:0000256" key="1">
    <source>
        <dbReference type="SAM" id="MobiDB-lite"/>
    </source>
</evidence>
<dbReference type="InterPro" id="IPR002918">
    <property type="entry name" value="Lipase_EstA/Esterase_EstB"/>
</dbReference>
<dbReference type="Gene3D" id="3.40.50.1820">
    <property type="entry name" value="alpha/beta hydrolase"/>
    <property type="match status" value="1"/>
</dbReference>
<evidence type="ECO:0000256" key="2">
    <source>
        <dbReference type="SAM" id="SignalP"/>
    </source>
</evidence>
<dbReference type="PANTHER" id="PTHR37574">
    <property type="entry name" value="LIPASE B"/>
    <property type="match status" value="1"/>
</dbReference>
<feature type="chain" id="PRO_5046450536" evidence="2">
    <location>
        <begin position="35"/>
        <end position="362"/>
    </location>
</feature>
<accession>A0ABM6FMM8</accession>
<proteinExistence type="predicted"/>
<dbReference type="RefSeq" id="WP_071001133.1">
    <property type="nucleotide sequence ID" value="NZ_CP014352.1"/>
</dbReference>
<dbReference type="InterPro" id="IPR053228">
    <property type="entry name" value="Stereospecific_Lipase"/>
</dbReference>
<dbReference type="Proteomes" id="UP000178666">
    <property type="component" value="Chromosome"/>
</dbReference>